<organism evidence="2 3">
    <name type="scientific">Pleurodeles waltl</name>
    <name type="common">Iberian ribbed newt</name>
    <dbReference type="NCBI Taxonomy" id="8319"/>
    <lineage>
        <taxon>Eukaryota</taxon>
        <taxon>Metazoa</taxon>
        <taxon>Chordata</taxon>
        <taxon>Craniata</taxon>
        <taxon>Vertebrata</taxon>
        <taxon>Euteleostomi</taxon>
        <taxon>Amphibia</taxon>
        <taxon>Batrachia</taxon>
        <taxon>Caudata</taxon>
        <taxon>Salamandroidea</taxon>
        <taxon>Salamandridae</taxon>
        <taxon>Pleurodelinae</taxon>
        <taxon>Pleurodeles</taxon>
    </lineage>
</organism>
<dbReference type="SUPFAM" id="SSF57997">
    <property type="entry name" value="Tropomyosin"/>
    <property type="match status" value="1"/>
</dbReference>
<keyword evidence="1" id="KW-0175">Coiled coil</keyword>
<reference evidence="2" key="1">
    <citation type="journal article" date="2022" name="bioRxiv">
        <title>Sequencing and chromosome-scale assembly of the giantPleurodeles waltlgenome.</title>
        <authorList>
            <person name="Brown T."/>
            <person name="Elewa A."/>
            <person name="Iarovenko S."/>
            <person name="Subramanian E."/>
            <person name="Araus A.J."/>
            <person name="Petzold A."/>
            <person name="Susuki M."/>
            <person name="Suzuki K.-i.T."/>
            <person name="Hayashi T."/>
            <person name="Toyoda A."/>
            <person name="Oliveira C."/>
            <person name="Osipova E."/>
            <person name="Leigh N.D."/>
            <person name="Simon A."/>
            <person name="Yun M.H."/>
        </authorList>
    </citation>
    <scope>NUCLEOTIDE SEQUENCE</scope>
    <source>
        <strain evidence="2">20211129_DDA</strain>
        <tissue evidence="2">Liver</tissue>
    </source>
</reference>
<keyword evidence="3" id="KW-1185">Reference proteome</keyword>
<evidence type="ECO:0000313" key="3">
    <source>
        <dbReference type="Proteomes" id="UP001066276"/>
    </source>
</evidence>
<proteinExistence type="predicted"/>
<evidence type="ECO:0000313" key="2">
    <source>
        <dbReference type="EMBL" id="KAJ1129786.1"/>
    </source>
</evidence>
<dbReference type="Proteomes" id="UP001066276">
    <property type="component" value="Chromosome 7"/>
</dbReference>
<dbReference type="AlphaFoldDB" id="A0AAV7PNE1"/>
<gene>
    <name evidence="2" type="ORF">NDU88_008151</name>
</gene>
<comment type="caution">
    <text evidence="2">The sequence shown here is derived from an EMBL/GenBank/DDBJ whole genome shotgun (WGS) entry which is preliminary data.</text>
</comment>
<feature type="coiled-coil region" evidence="1">
    <location>
        <begin position="28"/>
        <end position="62"/>
    </location>
</feature>
<protein>
    <submittedName>
        <fullName evidence="2">Uncharacterized protein</fullName>
    </submittedName>
</protein>
<evidence type="ECO:0000256" key="1">
    <source>
        <dbReference type="SAM" id="Coils"/>
    </source>
</evidence>
<dbReference type="EMBL" id="JANPWB010000011">
    <property type="protein sequence ID" value="KAJ1129786.1"/>
    <property type="molecule type" value="Genomic_DNA"/>
</dbReference>
<name>A0AAV7PNE1_PLEWA</name>
<accession>A0AAV7PNE1</accession>
<sequence length="72" mass="8257">MALEHQIETLSIDVNFLWVDLRKVADKVTAAETNITVMQGEVKDLKKQMEQMMTETAELTRRAKDTEGHLPE</sequence>